<dbReference type="EMBL" id="CAJNJA010016628">
    <property type="protein sequence ID" value="CAE7384795.1"/>
    <property type="molecule type" value="Genomic_DNA"/>
</dbReference>
<evidence type="ECO:0000313" key="2">
    <source>
        <dbReference type="Proteomes" id="UP000601435"/>
    </source>
</evidence>
<sequence length="436" mass="48862">ARAAYGTLRKHGLSLPVTISRGVGNRRSANDINQNLAELNLQPNYKGNSLSTRFLAAMMLRSEYQDTPERLEQLVEHVVTDLSSLGREGIETSQGRIWLAPLGNKGDWSYLVDIANLNRSYRMCNLCNLCISFDLVFTNDEFLPGLPQHYAIAYIAVDPRVLPDLWHNMQLGIAKAFAANALVTLMHFFPASSVDAQLQAMTTDFLQYCKAAAAKTLNRAMSALYNSDVWMSASEASRISDLGLYFLRAYVRLAGIHYNRNEPRRISWILNPIIEATPQDEDFVGKVSRPLIDRALGLREKVVWEVNCFLASRAEKLIKEKSQDFIPSKDAKQETQLPELVYPGISEYPAIEARPPQVTAFEVTKSRMLREMPPVPDPAPEEPAPPEDDIVAARWQVEAELKAKEDIMDIKGGVITYSRSSTPATMAASRPERDFV</sequence>
<feature type="non-terminal residue" evidence="1">
    <location>
        <position position="1"/>
    </location>
</feature>
<dbReference type="Proteomes" id="UP000601435">
    <property type="component" value="Unassembled WGS sequence"/>
</dbReference>
<reference evidence="1" key="1">
    <citation type="submission" date="2021-02" db="EMBL/GenBank/DDBJ databases">
        <authorList>
            <person name="Dougan E. K."/>
            <person name="Rhodes N."/>
            <person name="Thang M."/>
            <person name="Chan C."/>
        </authorList>
    </citation>
    <scope>NUCLEOTIDE SEQUENCE</scope>
</reference>
<proteinExistence type="predicted"/>
<organism evidence="1 2">
    <name type="scientific">Symbiodinium necroappetens</name>
    <dbReference type="NCBI Taxonomy" id="1628268"/>
    <lineage>
        <taxon>Eukaryota</taxon>
        <taxon>Sar</taxon>
        <taxon>Alveolata</taxon>
        <taxon>Dinophyceae</taxon>
        <taxon>Suessiales</taxon>
        <taxon>Symbiodiniaceae</taxon>
        <taxon>Symbiodinium</taxon>
    </lineage>
</organism>
<feature type="non-terminal residue" evidence="1">
    <location>
        <position position="436"/>
    </location>
</feature>
<name>A0A812QB40_9DINO</name>
<dbReference type="OrthoDB" id="432303at2759"/>
<protein>
    <submittedName>
        <fullName evidence="1">ASPM protein</fullName>
    </submittedName>
</protein>
<accession>A0A812QB40</accession>
<comment type="caution">
    <text evidence="1">The sequence shown here is derived from an EMBL/GenBank/DDBJ whole genome shotgun (WGS) entry which is preliminary data.</text>
</comment>
<keyword evidence="2" id="KW-1185">Reference proteome</keyword>
<evidence type="ECO:0000313" key="1">
    <source>
        <dbReference type="EMBL" id="CAE7384795.1"/>
    </source>
</evidence>
<gene>
    <name evidence="1" type="primary">ASPM</name>
    <name evidence="1" type="ORF">SNEC2469_LOCUS10423</name>
</gene>
<dbReference type="AlphaFoldDB" id="A0A812QB40"/>